<sequence length="280" mass="30264">MAVTTFISELWSARLLNALEKTHVASNLVNRDYEGDIKKQGDTVHINSIGEVTVSDYTRNSDITAPQTLSTTDQTLTITQAKYFNFQIDDVDAAQAAGDIMDKAMQRSAYALNDAADSYILGVLANGASSGNIIGSSEAVTLTEDNIYENIVELRLLLDKQGAPYEGRTLVIPPEAYALLLKDARFTGNGGAMSEAALRNGYIGNVAGFEIYESNNCVKSDDVYTITAQVRSACTFAEQIVETSAYRPEKRFADAVKGLHVYGAKVTDPNGVAALKCKFS</sequence>
<reference evidence="1" key="2">
    <citation type="journal article" date="2021" name="PeerJ">
        <title>Extensive microbial diversity within the chicken gut microbiome revealed by metagenomics and culture.</title>
        <authorList>
            <person name="Gilroy R."/>
            <person name="Ravi A."/>
            <person name="Getino M."/>
            <person name="Pursley I."/>
            <person name="Horton D.L."/>
            <person name="Alikhan N.F."/>
            <person name="Baker D."/>
            <person name="Gharbi K."/>
            <person name="Hall N."/>
            <person name="Watson M."/>
            <person name="Adriaenssens E.M."/>
            <person name="Foster-Nyarko E."/>
            <person name="Jarju S."/>
            <person name="Secka A."/>
            <person name="Antonio M."/>
            <person name="Oren A."/>
            <person name="Chaudhuri R.R."/>
            <person name="La Ragione R."/>
            <person name="Hildebrand F."/>
            <person name="Pallen M.J."/>
        </authorList>
    </citation>
    <scope>NUCLEOTIDE SEQUENCE</scope>
    <source>
        <strain evidence="1">CHK33-4379</strain>
    </source>
</reference>
<dbReference type="EMBL" id="DVLL01000023">
    <property type="protein sequence ID" value="HIT59562.1"/>
    <property type="molecule type" value="Genomic_DNA"/>
</dbReference>
<evidence type="ECO:0000313" key="2">
    <source>
        <dbReference type="Proteomes" id="UP000824136"/>
    </source>
</evidence>
<dbReference type="Pfam" id="PF25209">
    <property type="entry name" value="Phage_capsid_4"/>
    <property type="match status" value="1"/>
</dbReference>
<protein>
    <recommendedName>
        <fullName evidence="3">P22 coat protein-protein 5 domain protein</fullName>
    </recommendedName>
</protein>
<evidence type="ECO:0008006" key="3">
    <source>
        <dbReference type="Google" id="ProtNLM"/>
    </source>
</evidence>
<name>A0A9D1GVA9_9FIRM</name>
<comment type="caution">
    <text evidence="1">The sequence shown here is derived from an EMBL/GenBank/DDBJ whole genome shotgun (WGS) entry which is preliminary data.</text>
</comment>
<proteinExistence type="predicted"/>
<dbReference type="Proteomes" id="UP000824136">
    <property type="component" value="Unassembled WGS sequence"/>
</dbReference>
<evidence type="ECO:0000313" key="1">
    <source>
        <dbReference type="EMBL" id="HIT59562.1"/>
    </source>
</evidence>
<organism evidence="1 2">
    <name type="scientific">Candidatus Faeciplasma pullistercoris</name>
    <dbReference type="NCBI Taxonomy" id="2840800"/>
    <lineage>
        <taxon>Bacteria</taxon>
        <taxon>Bacillati</taxon>
        <taxon>Bacillota</taxon>
        <taxon>Clostridia</taxon>
        <taxon>Eubacteriales</taxon>
        <taxon>Oscillospiraceae</taxon>
        <taxon>Oscillospiraceae incertae sedis</taxon>
        <taxon>Candidatus Faeciplasma</taxon>
    </lineage>
</organism>
<reference evidence="1" key="1">
    <citation type="submission" date="2020-10" db="EMBL/GenBank/DDBJ databases">
        <authorList>
            <person name="Gilroy R."/>
        </authorList>
    </citation>
    <scope>NUCLEOTIDE SEQUENCE</scope>
    <source>
        <strain evidence="1">CHK33-4379</strain>
    </source>
</reference>
<gene>
    <name evidence="1" type="ORF">IAC39_07630</name>
</gene>
<accession>A0A9D1GVA9</accession>
<dbReference type="AlphaFoldDB" id="A0A9D1GVA9"/>